<reference evidence="1" key="2">
    <citation type="submission" date="2021-04" db="EMBL/GenBank/DDBJ databases">
        <authorList>
            <person name="Gilroy R."/>
        </authorList>
    </citation>
    <scope>NUCLEOTIDE SEQUENCE</scope>
    <source>
        <strain evidence="1">G3-2149</strain>
    </source>
</reference>
<dbReference type="InterPro" id="IPR008979">
    <property type="entry name" value="Galactose-bd-like_sf"/>
</dbReference>
<name>A0A9E2L6L4_9BACT</name>
<protein>
    <submittedName>
        <fullName evidence="1">Uncharacterized protein</fullName>
    </submittedName>
</protein>
<dbReference type="AlphaFoldDB" id="A0A9E2L6L4"/>
<dbReference type="SUPFAM" id="SSF49785">
    <property type="entry name" value="Galactose-binding domain-like"/>
    <property type="match status" value="1"/>
</dbReference>
<comment type="caution">
    <text evidence="1">The sequence shown here is derived from an EMBL/GenBank/DDBJ whole genome shotgun (WGS) entry which is preliminary data.</text>
</comment>
<evidence type="ECO:0000313" key="2">
    <source>
        <dbReference type="Proteomes" id="UP000823865"/>
    </source>
</evidence>
<organism evidence="1 2">
    <name type="scientific">Candidatus Paraprevotella stercoravium</name>
    <dbReference type="NCBI Taxonomy" id="2838725"/>
    <lineage>
        <taxon>Bacteria</taxon>
        <taxon>Pseudomonadati</taxon>
        <taxon>Bacteroidota</taxon>
        <taxon>Bacteroidia</taxon>
        <taxon>Bacteroidales</taxon>
        <taxon>Prevotellaceae</taxon>
        <taxon>Paraprevotella</taxon>
    </lineage>
</organism>
<accession>A0A9E2L6L4</accession>
<sequence>MYLIFSLLLMILGINTVYAGVTWGGSITDPSTLTNGSKIAIHTNQAQNAANQTYKFLSALQDNIVYTTMSELSMERYAVFTMETAAGKTVKNEQAYYLKNDYNGKYVTYVFVDAPESDGGSVLGDGSLEMRLQFTDDINNATPIIIKSLNSAVDWFGYKLTAADQEKVSETTMMIIAECKEKNNQVIGLNSNFSEPYIASYGDWAAWWEVSEPIVTEAYLEDLASLYEKVKDLNYKGGTAPGCYDETLIANYEKAKEDARYLVLEALSPTEEEAKACLEALEDAYFSVLNADEAPVHEGYFRIQNAYPGFIETQGEDAIMTMFATNNGKMQWKKYDENDATMVWKFIDRKDGTWLLYNVGTGQYVSGVSGGQYVLSNDSTNNSIKFTSLGQSQFNIFKPGYNAMHTESHASGAGKSGNIVVWNGGLNTASAWYVTNVAEEQIPGFEAIGDQNMLNRELEVLYNKANEKYAIGSRFKIEKDTAKWLVKLDDLKNDPGVVYSNTDHNTQNPSSPDGQGYEGLLDADSVMTPSGSERTYWHSNWTNIIENGYLQFKLNKPVSAFAVSLLRRKNINQATEIYFAVTNDTVNGEWTSVGSITGLAANTEGWADSLLTYQSNGFDLGGSYQYVRVTWKSAKNFTHFAGFHFQEAVLDPECQNAKMGELANNLKSELIKASKLLSENKATREAINSLTEAYNAYIAVLADPTELKAKLDSITKVANYAATPSMKAQDGSDEFTAGYPGVYTDDAKNALLAAVADAQSYVDANDGSGTYEKDQIAAYLEKLNTALATFKATAPELNVTTADKNGVWYYLSASQHYFNVTGNAQNTAGEGDNLQIRKGRLYVNADMVNDPLNDAKINVTGNKTLEELGVSDDFAKWRFVSMGDTAVAIQNKGTGLYIGQKTVGNAGLSITPTAFKVSELGYATFLLEGYRYNGETINPLHVQTEGQVIVFWANKDLGGGSCFDIEPTNEEASSIYTTPNIEYVISGKLYAKCYPVSASFAGDNINFMGAAYEIATIDQDKKELTLTAAEDDYIEAGKPFFYIAGGDEIVASQDTTLMFLELADDKVIAPQPKTVNGLVGNYYPTEVAAGFGIIKDEEGVQSIGATEKNEEIGWNTAYIDASQIQNAGQPGEIVVSLSGDLTTSIKDAILNAQLGNVNVYSIDGILIKKNVKASEAVKGLAKGIYIIGNKKVAVQ</sequence>
<dbReference type="EMBL" id="JAHLFU010000164">
    <property type="protein sequence ID" value="MBU3853666.1"/>
    <property type="molecule type" value="Genomic_DNA"/>
</dbReference>
<gene>
    <name evidence="1" type="ORF">H9789_07610</name>
</gene>
<dbReference type="Proteomes" id="UP000823865">
    <property type="component" value="Unassembled WGS sequence"/>
</dbReference>
<evidence type="ECO:0000313" key="1">
    <source>
        <dbReference type="EMBL" id="MBU3853666.1"/>
    </source>
</evidence>
<proteinExistence type="predicted"/>
<reference evidence="1" key="1">
    <citation type="journal article" date="2021" name="PeerJ">
        <title>Extensive microbial diversity within the chicken gut microbiome revealed by metagenomics and culture.</title>
        <authorList>
            <person name="Gilroy R."/>
            <person name="Ravi A."/>
            <person name="Getino M."/>
            <person name="Pursley I."/>
            <person name="Horton D.L."/>
            <person name="Alikhan N.F."/>
            <person name="Baker D."/>
            <person name="Gharbi K."/>
            <person name="Hall N."/>
            <person name="Watson M."/>
            <person name="Adriaenssens E.M."/>
            <person name="Foster-Nyarko E."/>
            <person name="Jarju S."/>
            <person name="Secka A."/>
            <person name="Antonio M."/>
            <person name="Oren A."/>
            <person name="Chaudhuri R.R."/>
            <person name="La Ragione R."/>
            <person name="Hildebrand F."/>
            <person name="Pallen M.J."/>
        </authorList>
    </citation>
    <scope>NUCLEOTIDE SEQUENCE</scope>
    <source>
        <strain evidence="1">G3-2149</strain>
    </source>
</reference>
<dbReference type="Gene3D" id="2.60.120.260">
    <property type="entry name" value="Galactose-binding domain-like"/>
    <property type="match status" value="1"/>
</dbReference>